<dbReference type="Pfam" id="PF17851">
    <property type="entry name" value="GH43_C2"/>
    <property type="match status" value="1"/>
</dbReference>
<dbReference type="Gene3D" id="2.60.120.200">
    <property type="match status" value="1"/>
</dbReference>
<dbReference type="PANTHER" id="PTHR42812">
    <property type="entry name" value="BETA-XYLOSIDASE"/>
    <property type="match status" value="1"/>
</dbReference>
<dbReference type="RefSeq" id="WP_013969843.1">
    <property type="nucleotide sequence ID" value="NC_015732.1"/>
</dbReference>
<dbReference type="OrthoDB" id="9801455at2"/>
<dbReference type="Proteomes" id="UP000000503">
    <property type="component" value="Chromosome"/>
</dbReference>
<evidence type="ECO:0000256" key="4">
    <source>
        <dbReference type="PIRSR" id="PIRSR606710-1"/>
    </source>
</evidence>
<keyword evidence="2 6" id="KW-0378">Hydrolase</keyword>
<evidence type="ECO:0000256" key="3">
    <source>
        <dbReference type="ARBA" id="ARBA00023295"/>
    </source>
</evidence>
<evidence type="ECO:0000256" key="1">
    <source>
        <dbReference type="ARBA" id="ARBA00009865"/>
    </source>
</evidence>
<feature type="domain" description="Beta-xylosidase C-terminal Concanavalin A-like" evidence="7">
    <location>
        <begin position="325"/>
        <end position="526"/>
    </location>
</feature>
<protein>
    <submittedName>
        <fullName evidence="8">Xylan 1,4-beta-xylosidase</fullName>
        <ecNumber evidence="8">3.2.1.37</ecNumber>
    </submittedName>
</protein>
<feature type="active site" description="Proton acceptor" evidence="4">
    <location>
        <position position="18"/>
    </location>
</feature>
<dbReference type="eggNOG" id="COG3507">
    <property type="taxonomic scope" value="Bacteria"/>
</dbReference>
<dbReference type="CDD" id="cd08989">
    <property type="entry name" value="GH43_XYL-like"/>
    <property type="match status" value="1"/>
</dbReference>
<evidence type="ECO:0000256" key="2">
    <source>
        <dbReference type="ARBA" id="ARBA00022801"/>
    </source>
</evidence>
<dbReference type="STRING" id="744872.Spica_2456"/>
<keyword evidence="9" id="KW-1185">Reference proteome</keyword>
<evidence type="ECO:0000256" key="5">
    <source>
        <dbReference type="PIRSR" id="PIRSR606710-2"/>
    </source>
</evidence>
<dbReference type="InterPro" id="IPR023296">
    <property type="entry name" value="Glyco_hydro_beta-prop_sf"/>
</dbReference>
<gene>
    <name evidence="8" type="ordered locus">Spica_2456</name>
</gene>
<feature type="site" description="Important for catalytic activity, responsible for pKa modulation of the active site Glu and correct orientation of both the proton donor and substrate" evidence="5">
    <location>
        <position position="136"/>
    </location>
</feature>
<feature type="active site" description="Proton donor" evidence="4">
    <location>
        <position position="184"/>
    </location>
</feature>
<evidence type="ECO:0000256" key="6">
    <source>
        <dbReference type="RuleBase" id="RU361187"/>
    </source>
</evidence>
<dbReference type="InterPro" id="IPR041542">
    <property type="entry name" value="GH43_C2"/>
</dbReference>
<dbReference type="Pfam" id="PF04616">
    <property type="entry name" value="Glyco_hydro_43"/>
    <property type="match status" value="1"/>
</dbReference>
<reference evidence="9" key="1">
    <citation type="journal article" date="2013" name="Stand. Genomic Sci.">
        <title>Genome sequence of the thermophilic fresh-water bacterium Spirochaeta caldaria type strain (H1(T)), reclassification of Spirochaeta caldaria, Spirochaeta stenostrepta, and Spirochaeta zuelzerae in the genus Treponema as Treponema caldaria comb. nov., Treponema stenostrepta comb. nov., and Treponema zuelzerae comb. nov., and emendation of the genus Treponema.</title>
        <authorList>
            <person name="Abt B."/>
            <person name="Goker M."/>
            <person name="Scheuner C."/>
            <person name="Han C."/>
            <person name="Lu M."/>
            <person name="Misra M."/>
            <person name="Lapidus A."/>
            <person name="Nolan M."/>
            <person name="Lucas S."/>
            <person name="Hammon N."/>
            <person name="Deshpande S."/>
            <person name="Cheng J.F."/>
            <person name="Tapia R."/>
            <person name="Goodwin L.A."/>
            <person name="Pitluck S."/>
            <person name="Liolios K."/>
            <person name="Pagani I."/>
            <person name="Ivanova N."/>
            <person name="Mavromatis K."/>
            <person name="Mikhailova N."/>
            <person name="Huntemann M."/>
            <person name="Pati A."/>
            <person name="Chen A."/>
            <person name="Palaniappan K."/>
            <person name="Land M."/>
            <person name="Hauser L."/>
            <person name="Jeffries C.D."/>
            <person name="Rohde M."/>
            <person name="Spring S."/>
            <person name="Gronow S."/>
            <person name="Detter J.C."/>
            <person name="Bristow J."/>
            <person name="Eisen J.A."/>
            <person name="Markowitz V."/>
            <person name="Hugenholtz P."/>
            <person name="Kyrpides N.C."/>
            <person name="Woyke T."/>
            <person name="Klenk H.P."/>
        </authorList>
    </citation>
    <scope>NUCLEOTIDE SEQUENCE</scope>
    <source>
        <strain evidence="9">ATCC 51460 / DSM 7334 / H1</strain>
    </source>
</reference>
<proteinExistence type="inferred from homology"/>
<dbReference type="GO" id="GO:0009044">
    <property type="term" value="F:xylan 1,4-beta-xylosidase activity"/>
    <property type="evidence" value="ECO:0007669"/>
    <property type="project" value="UniProtKB-EC"/>
</dbReference>
<dbReference type="Gene3D" id="2.115.10.20">
    <property type="entry name" value="Glycosyl hydrolase domain, family 43"/>
    <property type="match status" value="1"/>
</dbReference>
<dbReference type="AlphaFoldDB" id="F8F4B7"/>
<name>F8F4B7_GRAC1</name>
<dbReference type="KEGG" id="scd:Spica_2456"/>
<dbReference type="GO" id="GO:0005975">
    <property type="term" value="P:carbohydrate metabolic process"/>
    <property type="evidence" value="ECO:0007669"/>
    <property type="project" value="InterPro"/>
</dbReference>
<evidence type="ECO:0000313" key="8">
    <source>
        <dbReference type="EMBL" id="AEJ20564.1"/>
    </source>
</evidence>
<dbReference type="HOGENOM" id="CLU_016508_2_1_12"/>
<dbReference type="EMBL" id="CP002868">
    <property type="protein sequence ID" value="AEJ20564.1"/>
    <property type="molecule type" value="Genomic_DNA"/>
</dbReference>
<evidence type="ECO:0000313" key="9">
    <source>
        <dbReference type="Proteomes" id="UP000000503"/>
    </source>
</evidence>
<dbReference type="EC" id="3.2.1.37" evidence="8"/>
<organism evidence="8 9">
    <name type="scientific">Gracilinema caldarium (strain ATCC 51460 / DSM 7334 / H1)</name>
    <name type="common">Treponema caldarium</name>
    <dbReference type="NCBI Taxonomy" id="744872"/>
    <lineage>
        <taxon>Bacteria</taxon>
        <taxon>Pseudomonadati</taxon>
        <taxon>Spirochaetota</taxon>
        <taxon>Spirochaetia</taxon>
        <taxon>Spirochaetales</taxon>
        <taxon>Breznakiellaceae</taxon>
        <taxon>Gracilinema</taxon>
    </lineage>
</organism>
<sequence length="532" mass="60547">MKRLPTYTNPVYPGFHPDPSVIRVGHDFYMVNSTFHYYPGIVISHSRDLVHWNAIGHVWTRNDWLDIRHLLDGRGFWAPDISYHNGTFYIFVTLRLNEIQSNREPSQIIRRQMIVTASNPEGPYSYPHFIDVDGIDPSHFVDDDGKHYMLLNPAVRLIPLNDDCSAITGEIKTIWEGSGGRIPEGPHLFKKDGWYYLITAEGGTGYNHQIGSGRSRSLYGPYESNPYNPILKQQDPTAPLQRCGHGKFVEAPDGSWWVLYLCGRPITATINGLENNRFCILGRETALDPVSWTAEGWPVINGGKGPSLSNQVPQLPWTPSSPHIRDEFDDQVLNIQWYTPRNPDPSAYSLVDRPGFLRLYCRSTPLNELGARPILQRETSLNSETRCCIHFTPQNPGETAGITAYYDTKTHIICGRRRTLSGYSLVVEDYRGSSYITYAEYPEEMTTISPILYLCLKTNCLERRFFYSYDGETWIELATISNAYHLSDEGYTGPYTKRFTGSMVGMFAYNGGNASTTSVDFDWFEYIPKDIC</sequence>
<dbReference type="InterPro" id="IPR006710">
    <property type="entry name" value="Glyco_hydro_43"/>
</dbReference>
<dbReference type="SUPFAM" id="SSF75005">
    <property type="entry name" value="Arabinanase/levansucrase/invertase"/>
    <property type="match status" value="1"/>
</dbReference>
<dbReference type="SUPFAM" id="SSF49899">
    <property type="entry name" value="Concanavalin A-like lectins/glucanases"/>
    <property type="match status" value="1"/>
</dbReference>
<comment type="similarity">
    <text evidence="1 6">Belongs to the glycosyl hydrolase 43 family.</text>
</comment>
<evidence type="ECO:0000259" key="7">
    <source>
        <dbReference type="Pfam" id="PF17851"/>
    </source>
</evidence>
<dbReference type="PANTHER" id="PTHR42812:SF12">
    <property type="entry name" value="BETA-XYLOSIDASE-RELATED"/>
    <property type="match status" value="1"/>
</dbReference>
<accession>F8F4B7</accession>
<dbReference type="InterPro" id="IPR051795">
    <property type="entry name" value="Glycosyl_Hydrlase_43"/>
</dbReference>
<keyword evidence="3 6" id="KW-0326">Glycosidase</keyword>
<dbReference type="InterPro" id="IPR013320">
    <property type="entry name" value="ConA-like_dom_sf"/>
</dbReference>